<dbReference type="GO" id="GO:0016491">
    <property type="term" value="F:oxidoreductase activity"/>
    <property type="evidence" value="ECO:0007669"/>
    <property type="project" value="UniProtKB-KW"/>
</dbReference>
<keyword evidence="7" id="KW-0520">NAD</keyword>
<keyword evidence="10" id="KW-1185">Reference proteome</keyword>
<dbReference type="InterPro" id="IPR052530">
    <property type="entry name" value="NAD(P)H_nitroreductase"/>
</dbReference>
<sequence>MSQEKAALVNTLIRNRRSVFQQQYTGEKVDDAIIRQMLENANWAPTHKLTEPWRFIVFTGNGIQKLAEEQSALYRQVTTAKGTYAEDRYQNLLTKPKLSSHIIAIAMKRDEKKSLPEIEEIGAVYCAVENMYLTASAYGVGCYLSTGGIAHWEEAKPLFNLAPEDKLIGFLHVGNIKGPVPDSRRKPIDEKVTWVDG</sequence>
<keyword evidence="5" id="KW-0521">NADP</keyword>
<dbReference type="CDD" id="cd02135">
    <property type="entry name" value="YdjA-like"/>
    <property type="match status" value="1"/>
</dbReference>
<dbReference type="EMBL" id="JAHESE010000001">
    <property type="protein sequence ID" value="MBT1706805.1"/>
    <property type="molecule type" value="Genomic_DNA"/>
</dbReference>
<comment type="cofactor">
    <cofactor evidence="1">
        <name>FMN</name>
        <dbReference type="ChEBI" id="CHEBI:58210"/>
    </cofactor>
</comment>
<dbReference type="PANTHER" id="PTHR43821:SF1">
    <property type="entry name" value="NAD(P)H NITROREDUCTASE YDJA-RELATED"/>
    <property type="match status" value="1"/>
</dbReference>
<evidence type="ECO:0000313" key="9">
    <source>
        <dbReference type="EMBL" id="MBT1706805.1"/>
    </source>
</evidence>
<evidence type="ECO:0000256" key="7">
    <source>
        <dbReference type="ARBA" id="ARBA00023027"/>
    </source>
</evidence>
<dbReference type="Proteomes" id="UP001319080">
    <property type="component" value="Unassembled WGS sequence"/>
</dbReference>
<evidence type="ECO:0000256" key="2">
    <source>
        <dbReference type="ARBA" id="ARBA00007118"/>
    </source>
</evidence>
<evidence type="ECO:0000256" key="3">
    <source>
        <dbReference type="ARBA" id="ARBA00022630"/>
    </source>
</evidence>
<proteinExistence type="inferred from homology"/>
<dbReference type="AlphaFoldDB" id="A0AAP2DSQ4"/>
<keyword evidence="3" id="KW-0285">Flavoprotein</keyword>
<dbReference type="InterPro" id="IPR026021">
    <property type="entry name" value="YdjA-like"/>
</dbReference>
<comment type="caution">
    <text evidence="9">The sequence shown here is derived from an EMBL/GenBank/DDBJ whole genome shotgun (WGS) entry which is preliminary data.</text>
</comment>
<name>A0AAP2DSQ4_9BACT</name>
<keyword evidence="4" id="KW-0288">FMN</keyword>
<evidence type="ECO:0000256" key="6">
    <source>
        <dbReference type="ARBA" id="ARBA00023002"/>
    </source>
</evidence>
<keyword evidence="6" id="KW-0560">Oxidoreductase</keyword>
<dbReference type="PANTHER" id="PTHR43821">
    <property type="entry name" value="NAD(P)H NITROREDUCTASE YDJA-RELATED"/>
    <property type="match status" value="1"/>
</dbReference>
<dbReference type="Gene3D" id="3.40.109.10">
    <property type="entry name" value="NADH Oxidase"/>
    <property type="match status" value="1"/>
</dbReference>
<evidence type="ECO:0000256" key="4">
    <source>
        <dbReference type="ARBA" id="ARBA00022643"/>
    </source>
</evidence>
<dbReference type="InterPro" id="IPR000415">
    <property type="entry name" value="Nitroreductase-like"/>
</dbReference>
<evidence type="ECO:0000256" key="5">
    <source>
        <dbReference type="ARBA" id="ARBA00022857"/>
    </source>
</evidence>
<protein>
    <submittedName>
        <fullName evidence="9">Nitroreductase</fullName>
    </submittedName>
</protein>
<dbReference type="SUPFAM" id="SSF55469">
    <property type="entry name" value="FMN-dependent nitroreductase-like"/>
    <property type="match status" value="1"/>
</dbReference>
<organism evidence="9 10">
    <name type="scientific">Dawidia cretensis</name>
    <dbReference type="NCBI Taxonomy" id="2782350"/>
    <lineage>
        <taxon>Bacteria</taxon>
        <taxon>Pseudomonadati</taxon>
        <taxon>Bacteroidota</taxon>
        <taxon>Cytophagia</taxon>
        <taxon>Cytophagales</taxon>
        <taxon>Chryseotaleaceae</taxon>
        <taxon>Dawidia</taxon>
    </lineage>
</organism>
<accession>A0AAP2DSQ4</accession>
<reference evidence="9 10" key="1">
    <citation type="submission" date="2021-05" db="EMBL/GenBank/DDBJ databases">
        <title>A Polyphasic approach of four new species of the genus Ohtaekwangia: Ohtaekwangia histidinii sp. nov., Ohtaekwangia cretensis sp. nov., Ohtaekwangia indiensis sp. nov., Ohtaekwangia reichenbachii sp. nov. from diverse environment.</title>
        <authorList>
            <person name="Octaviana S."/>
        </authorList>
    </citation>
    <scope>NUCLEOTIDE SEQUENCE [LARGE SCALE GENOMIC DNA]</scope>
    <source>
        <strain evidence="9 10">PWU5</strain>
    </source>
</reference>
<gene>
    <name evidence="9" type="ORF">KK062_01150</name>
</gene>
<dbReference type="RefSeq" id="WP_254082394.1">
    <property type="nucleotide sequence ID" value="NZ_JAHESE010000001.1"/>
</dbReference>
<evidence type="ECO:0000256" key="1">
    <source>
        <dbReference type="ARBA" id="ARBA00001917"/>
    </source>
</evidence>
<evidence type="ECO:0000313" key="10">
    <source>
        <dbReference type="Proteomes" id="UP001319080"/>
    </source>
</evidence>
<dbReference type="InterPro" id="IPR029479">
    <property type="entry name" value="Nitroreductase"/>
</dbReference>
<feature type="domain" description="Nitroreductase" evidence="8">
    <location>
        <begin position="13"/>
        <end position="174"/>
    </location>
</feature>
<evidence type="ECO:0000259" key="8">
    <source>
        <dbReference type="Pfam" id="PF00881"/>
    </source>
</evidence>
<dbReference type="Pfam" id="PF00881">
    <property type="entry name" value="Nitroreductase"/>
    <property type="match status" value="1"/>
</dbReference>
<comment type="similarity">
    <text evidence="2">Belongs to the nitroreductase family.</text>
</comment>